<dbReference type="SMART" id="SM01008">
    <property type="entry name" value="Ald_Xan_dh_C"/>
    <property type="match status" value="1"/>
</dbReference>
<dbReference type="SUPFAM" id="SSF54665">
    <property type="entry name" value="CO dehydrogenase molybdoprotein N-domain-like"/>
    <property type="match status" value="1"/>
</dbReference>
<feature type="domain" description="Aldehyde oxidase/xanthine dehydrogenase a/b hammerhead" evidence="1">
    <location>
        <begin position="33"/>
        <end position="147"/>
    </location>
</feature>
<dbReference type="InterPro" id="IPR008274">
    <property type="entry name" value="AldOxase/xan_DH_MoCoBD1"/>
</dbReference>
<name>A0A4Z0C836_9BURK</name>
<dbReference type="Pfam" id="PF20256">
    <property type="entry name" value="MoCoBD_2"/>
    <property type="match status" value="1"/>
</dbReference>
<sequence length="800" mass="86274">MSGQDVIPVAEGGTGPVKIGDEVDRIDGRAKVTGQARYAAEHVTPDMLFGVVVNAGVARGRILSLNLDEALAVPGVVDVLWHGRRPAIARRDACYRDEDSPPGSPFKPLLGDEVFFSGQPIALVVAQTFEAARYAASLVRASCRTSLHDTHLLENLRDAHEAAGDEGPPGPVGDGDTAFESSPVKVDVQFHNGVEHHNPLEMHASTVLFDADGGLVVYDKTQGPINSRDVICKVFGLKPEQVVVRNPFVGGAFGSGLRPQYQLLLAVMAALHLKQPVRVVLTRQQMFTFGHRPEAWQRVKLGADSDGKLRAIVHEAVEETSRFEDFSERVVDWSGRLYRCGNIRLSHRLVDLDRYTPLDMRAPGATHGSFALEVAMDELAYAVGMDPLALRLKNYAERDPASGRPFSSKQLRACYEQGAERFGWSRRDPRPRSLREGSELVGWGMATGIWEASQQSAQVSATLQPDGRLELCSAASDIGTGTYTALCVVAAEAMGLPLEQVTFRLGDSSLPNAPLEGGSSHLATLGSAVAGVCDELRRKLWSMARTMQGSPFRRSNRSAEVAFADGQMRWRQADGSAAREGDGAVAITELLAWSGGQPVQARFELRPDGKTQGRHASATHSAVFCEVRVDEDFGTVRVTRVVSAVAAGRIVNAKAARSQVIGGVVWGIGQALHEETHTDHRLGRFMNHNLSEYHVAVNADVHDIDVLFVREDDRVVSRIGAKGVGEIGILGVAAAISNAIFHATGRRLRTTPMTPDKVMAPGDGWAAGDSAVGLQQAAMRGAVVAREESDAAADTFMRQH</sequence>
<dbReference type="InterPro" id="IPR046867">
    <property type="entry name" value="AldOxase/xan_DH_MoCoBD2"/>
</dbReference>
<dbReference type="PANTHER" id="PTHR11908:SF153">
    <property type="entry name" value="DEHYDROGENASE"/>
    <property type="match status" value="1"/>
</dbReference>
<protein>
    <submittedName>
        <fullName evidence="2">Xanthine dehydrogenase family protein molybdopterin-binding subunit</fullName>
    </submittedName>
</protein>
<dbReference type="Gene3D" id="3.30.365.10">
    <property type="entry name" value="Aldehyde oxidase/xanthine dehydrogenase, molybdopterin binding domain"/>
    <property type="match status" value="4"/>
</dbReference>
<dbReference type="PANTHER" id="PTHR11908">
    <property type="entry name" value="XANTHINE DEHYDROGENASE"/>
    <property type="match status" value="1"/>
</dbReference>
<accession>A0A4Z0C836</accession>
<proteinExistence type="predicted"/>
<evidence type="ECO:0000259" key="1">
    <source>
        <dbReference type="SMART" id="SM01008"/>
    </source>
</evidence>
<dbReference type="EMBL" id="SMLM01000001">
    <property type="protein sequence ID" value="TFZ07154.1"/>
    <property type="molecule type" value="Genomic_DNA"/>
</dbReference>
<organism evidence="2 3">
    <name type="scientific">Ramlibacter henchirensis</name>
    <dbReference type="NCBI Taxonomy" id="204072"/>
    <lineage>
        <taxon>Bacteria</taxon>
        <taxon>Pseudomonadati</taxon>
        <taxon>Pseudomonadota</taxon>
        <taxon>Betaproteobacteria</taxon>
        <taxon>Burkholderiales</taxon>
        <taxon>Comamonadaceae</taxon>
        <taxon>Ramlibacter</taxon>
    </lineage>
</organism>
<evidence type="ECO:0000313" key="2">
    <source>
        <dbReference type="EMBL" id="TFZ07154.1"/>
    </source>
</evidence>
<dbReference type="InterPro" id="IPR000674">
    <property type="entry name" value="Ald_Oxase/Xan_DH_a/b"/>
</dbReference>
<dbReference type="OrthoDB" id="221297at2"/>
<dbReference type="InterPro" id="IPR036856">
    <property type="entry name" value="Ald_Oxase/Xan_DH_a/b_sf"/>
</dbReference>
<comment type="caution">
    <text evidence="2">The sequence shown here is derived from an EMBL/GenBank/DDBJ whole genome shotgun (WGS) entry which is preliminary data.</text>
</comment>
<dbReference type="Proteomes" id="UP000298180">
    <property type="component" value="Unassembled WGS sequence"/>
</dbReference>
<keyword evidence="3" id="KW-1185">Reference proteome</keyword>
<reference evidence="2 3" key="1">
    <citation type="submission" date="2019-03" db="EMBL/GenBank/DDBJ databases">
        <title>Ramlibacter henchirensis DSM 14656, whole genome shotgun sequence.</title>
        <authorList>
            <person name="Zhang X."/>
            <person name="Feng G."/>
            <person name="Zhu H."/>
        </authorList>
    </citation>
    <scope>NUCLEOTIDE SEQUENCE [LARGE SCALE GENOMIC DNA]</scope>
    <source>
        <strain evidence="2 3">DSM 14656</strain>
    </source>
</reference>
<dbReference type="Pfam" id="PF01315">
    <property type="entry name" value="Ald_Xan_dh_C"/>
    <property type="match status" value="1"/>
</dbReference>
<dbReference type="Pfam" id="PF02738">
    <property type="entry name" value="MoCoBD_1"/>
    <property type="match status" value="1"/>
</dbReference>
<evidence type="ECO:0000313" key="3">
    <source>
        <dbReference type="Proteomes" id="UP000298180"/>
    </source>
</evidence>
<dbReference type="GO" id="GO:0016491">
    <property type="term" value="F:oxidoreductase activity"/>
    <property type="evidence" value="ECO:0007669"/>
    <property type="project" value="InterPro"/>
</dbReference>
<dbReference type="AlphaFoldDB" id="A0A4Z0C836"/>
<dbReference type="SUPFAM" id="SSF56003">
    <property type="entry name" value="Molybdenum cofactor-binding domain"/>
    <property type="match status" value="1"/>
</dbReference>
<dbReference type="GO" id="GO:0005506">
    <property type="term" value="F:iron ion binding"/>
    <property type="evidence" value="ECO:0007669"/>
    <property type="project" value="InterPro"/>
</dbReference>
<dbReference type="Gene3D" id="3.90.1170.50">
    <property type="entry name" value="Aldehyde oxidase/xanthine dehydrogenase, a/b hammerhead"/>
    <property type="match status" value="1"/>
</dbReference>
<gene>
    <name evidence="2" type="ORF">EZ313_11230</name>
</gene>
<dbReference type="InterPro" id="IPR016208">
    <property type="entry name" value="Ald_Oxase/xanthine_DH-like"/>
</dbReference>
<dbReference type="RefSeq" id="WP_135263234.1">
    <property type="nucleotide sequence ID" value="NZ_SMLM01000001.1"/>
</dbReference>
<dbReference type="InterPro" id="IPR037165">
    <property type="entry name" value="AldOxase/xan_DH_Mopterin-bd_sf"/>
</dbReference>